<proteinExistence type="predicted"/>
<evidence type="ECO:0000256" key="1">
    <source>
        <dbReference type="SAM" id="Phobius"/>
    </source>
</evidence>
<keyword evidence="1" id="KW-0812">Transmembrane</keyword>
<keyword evidence="1" id="KW-0472">Membrane</keyword>
<protein>
    <submittedName>
        <fullName evidence="2">Uncharacterized protein</fullName>
    </submittedName>
</protein>
<organism evidence="2 3">
    <name type="scientific">Candidatus Terrybacteria bacterium RIFCSPLOWO2_01_FULL_58_14</name>
    <dbReference type="NCBI Taxonomy" id="1802369"/>
    <lineage>
        <taxon>Bacteria</taxon>
        <taxon>Candidatus Terryibacteriota</taxon>
    </lineage>
</organism>
<sequence length="237" mass="25851">MRVPFWVLPAAILAVGAAVFLMSDRAREVGPPRGGPTSTVPAEDDTVILQGVMKLDLETVNFPRDLDFGKGKFALFRFFVPTEEDFRLERIVVVKEGASDAEIPEAWLRFYTDHVYSVAAFENGTAVFDQLPPENPEGLEQGIVENEAEKQIIVLPQGPLPRVFPGGADIPVSIYGHWAEDIASRIVPLPSSGAPAQAPSGGIRFCLKEISGTFVESGRKAKTSFAQPICWPRMGIQ</sequence>
<reference evidence="2 3" key="1">
    <citation type="journal article" date="2016" name="Nat. Commun.">
        <title>Thousands of microbial genomes shed light on interconnected biogeochemical processes in an aquifer system.</title>
        <authorList>
            <person name="Anantharaman K."/>
            <person name="Brown C.T."/>
            <person name="Hug L.A."/>
            <person name="Sharon I."/>
            <person name="Castelle C.J."/>
            <person name="Probst A.J."/>
            <person name="Thomas B.C."/>
            <person name="Singh A."/>
            <person name="Wilkins M.J."/>
            <person name="Karaoz U."/>
            <person name="Brodie E.L."/>
            <person name="Williams K.H."/>
            <person name="Hubbard S.S."/>
            <person name="Banfield J.F."/>
        </authorList>
    </citation>
    <scope>NUCLEOTIDE SEQUENCE [LARGE SCALE GENOMIC DNA]</scope>
</reference>
<dbReference type="EMBL" id="MHSZ01000026">
    <property type="protein sequence ID" value="OHA52821.1"/>
    <property type="molecule type" value="Genomic_DNA"/>
</dbReference>
<evidence type="ECO:0000313" key="3">
    <source>
        <dbReference type="Proteomes" id="UP000177865"/>
    </source>
</evidence>
<feature type="transmembrane region" description="Helical" evidence="1">
    <location>
        <begin position="6"/>
        <end position="23"/>
    </location>
</feature>
<gene>
    <name evidence="2" type="ORF">A2991_00190</name>
</gene>
<dbReference type="AlphaFoldDB" id="A0A1G2PYZ4"/>
<accession>A0A1G2PYZ4</accession>
<evidence type="ECO:0000313" key="2">
    <source>
        <dbReference type="EMBL" id="OHA52821.1"/>
    </source>
</evidence>
<comment type="caution">
    <text evidence="2">The sequence shown here is derived from an EMBL/GenBank/DDBJ whole genome shotgun (WGS) entry which is preliminary data.</text>
</comment>
<dbReference type="Proteomes" id="UP000177865">
    <property type="component" value="Unassembled WGS sequence"/>
</dbReference>
<name>A0A1G2PYZ4_9BACT</name>
<keyword evidence="1" id="KW-1133">Transmembrane helix</keyword>